<dbReference type="Pfam" id="PF08241">
    <property type="entry name" value="Methyltransf_11"/>
    <property type="match status" value="1"/>
</dbReference>
<gene>
    <name evidence="2" type="ORF">A2242_04615</name>
</gene>
<evidence type="ECO:0000259" key="1">
    <source>
        <dbReference type="Pfam" id="PF08241"/>
    </source>
</evidence>
<protein>
    <recommendedName>
        <fullName evidence="1">Methyltransferase type 11 domain-containing protein</fullName>
    </recommendedName>
</protein>
<dbReference type="PANTHER" id="PTHR43464">
    <property type="entry name" value="METHYLTRANSFERASE"/>
    <property type="match status" value="1"/>
</dbReference>
<name>A0A1F5SL24_9BACT</name>
<dbReference type="EMBL" id="MFGC01000025">
    <property type="protein sequence ID" value="OGF27374.1"/>
    <property type="molecule type" value="Genomic_DNA"/>
</dbReference>
<sequence length="246" mass="28240">METEIYTIMNERESTFWWHVGMRKIIAAVLASYAPQRQDNVILDAGCGTGGMFELLSSYGAIYGIDKSNQAIDYAQRKGIARQLFVGSIAKLPFADNTFDMVFCLDVLYHQRAGNDWQTLREFQRVLKQGGLLVIREPAYNWLRGHQDKLVWTKKRYYKKELVSAVGAAGFKPLKVSYLNFFLFPLAVAKRLSEHIYVSKNIISKTFHSHWLVNDMFEKCLSLEAALIPYIQFPYGLSIMCVAKKK</sequence>
<organism evidence="2 3">
    <name type="scientific">Candidatus Falkowbacteria bacterium RIFOXYA2_FULL_47_9</name>
    <dbReference type="NCBI Taxonomy" id="1797995"/>
    <lineage>
        <taxon>Bacteria</taxon>
        <taxon>Candidatus Falkowiibacteriota</taxon>
    </lineage>
</organism>
<accession>A0A1F5SL24</accession>
<dbReference type="Proteomes" id="UP000178925">
    <property type="component" value="Unassembled WGS sequence"/>
</dbReference>
<dbReference type="InterPro" id="IPR029063">
    <property type="entry name" value="SAM-dependent_MTases_sf"/>
</dbReference>
<proteinExistence type="predicted"/>
<dbReference type="PANTHER" id="PTHR43464:SF94">
    <property type="entry name" value="MALONYL-[ACYL-CARRIER PROTEIN] O-METHYLTRANSFERASE"/>
    <property type="match status" value="1"/>
</dbReference>
<comment type="caution">
    <text evidence="2">The sequence shown here is derived from an EMBL/GenBank/DDBJ whole genome shotgun (WGS) entry which is preliminary data.</text>
</comment>
<dbReference type="STRING" id="1797995.A2242_04615"/>
<evidence type="ECO:0000313" key="3">
    <source>
        <dbReference type="Proteomes" id="UP000178925"/>
    </source>
</evidence>
<dbReference type="Gene3D" id="3.40.50.150">
    <property type="entry name" value="Vaccinia Virus protein VP39"/>
    <property type="match status" value="1"/>
</dbReference>
<dbReference type="GO" id="GO:0008757">
    <property type="term" value="F:S-adenosylmethionine-dependent methyltransferase activity"/>
    <property type="evidence" value="ECO:0007669"/>
    <property type="project" value="InterPro"/>
</dbReference>
<reference evidence="2 3" key="1">
    <citation type="journal article" date="2016" name="Nat. Commun.">
        <title>Thousands of microbial genomes shed light on interconnected biogeochemical processes in an aquifer system.</title>
        <authorList>
            <person name="Anantharaman K."/>
            <person name="Brown C.T."/>
            <person name="Hug L.A."/>
            <person name="Sharon I."/>
            <person name="Castelle C.J."/>
            <person name="Probst A.J."/>
            <person name="Thomas B.C."/>
            <person name="Singh A."/>
            <person name="Wilkins M.J."/>
            <person name="Karaoz U."/>
            <person name="Brodie E.L."/>
            <person name="Williams K.H."/>
            <person name="Hubbard S.S."/>
            <person name="Banfield J.F."/>
        </authorList>
    </citation>
    <scope>NUCLEOTIDE SEQUENCE [LARGE SCALE GENOMIC DNA]</scope>
</reference>
<dbReference type="AlphaFoldDB" id="A0A1F5SL24"/>
<dbReference type="InterPro" id="IPR013216">
    <property type="entry name" value="Methyltransf_11"/>
</dbReference>
<feature type="domain" description="Methyltransferase type 11" evidence="1">
    <location>
        <begin position="43"/>
        <end position="135"/>
    </location>
</feature>
<dbReference type="CDD" id="cd02440">
    <property type="entry name" value="AdoMet_MTases"/>
    <property type="match status" value="1"/>
</dbReference>
<evidence type="ECO:0000313" key="2">
    <source>
        <dbReference type="EMBL" id="OGF27374.1"/>
    </source>
</evidence>
<dbReference type="SUPFAM" id="SSF53335">
    <property type="entry name" value="S-adenosyl-L-methionine-dependent methyltransferases"/>
    <property type="match status" value="1"/>
</dbReference>